<dbReference type="AlphaFoldDB" id="A0A1I4RPN8"/>
<evidence type="ECO:0000256" key="1">
    <source>
        <dbReference type="SAM" id="MobiDB-lite"/>
    </source>
</evidence>
<reference evidence="2 3" key="1">
    <citation type="submission" date="2016-10" db="EMBL/GenBank/DDBJ databases">
        <authorList>
            <person name="de Groot N.N."/>
        </authorList>
    </citation>
    <scope>NUCLEOTIDE SEQUENCE [LARGE SCALE GENOMIC DNA]</scope>
    <source>
        <strain evidence="2 3">DSM 15283</strain>
    </source>
</reference>
<dbReference type="Proteomes" id="UP000199144">
    <property type="component" value="Unassembled WGS sequence"/>
</dbReference>
<name>A0A1I4RPN8_9RHOB</name>
<dbReference type="STRING" id="254406.SAMN04488042_108168"/>
<protein>
    <submittedName>
        <fullName evidence="2">Uncharacterized protein</fullName>
    </submittedName>
</protein>
<accession>A0A1I4RPN8</accession>
<evidence type="ECO:0000313" key="3">
    <source>
        <dbReference type="Proteomes" id="UP000199144"/>
    </source>
</evidence>
<dbReference type="EMBL" id="FOTQ01000008">
    <property type="protein sequence ID" value="SFM54217.1"/>
    <property type="molecule type" value="Genomic_DNA"/>
</dbReference>
<keyword evidence="3" id="KW-1185">Reference proteome</keyword>
<gene>
    <name evidence="2" type="ORF">SAMN04488042_108168</name>
</gene>
<feature type="region of interest" description="Disordered" evidence="1">
    <location>
        <begin position="1"/>
        <end position="30"/>
    </location>
</feature>
<sequence length="54" mass="5794">MLTTAGIELHSGSEPVSEPAAKRSQNHFFGPSKCRKLCKLTSRNGAPPRKNLGS</sequence>
<proteinExistence type="predicted"/>
<organism evidence="2 3">
    <name type="scientific">Shimia aestuarii</name>
    <dbReference type="NCBI Taxonomy" id="254406"/>
    <lineage>
        <taxon>Bacteria</taxon>
        <taxon>Pseudomonadati</taxon>
        <taxon>Pseudomonadota</taxon>
        <taxon>Alphaproteobacteria</taxon>
        <taxon>Rhodobacterales</taxon>
        <taxon>Roseobacteraceae</taxon>
    </lineage>
</organism>
<evidence type="ECO:0000313" key="2">
    <source>
        <dbReference type="EMBL" id="SFM54217.1"/>
    </source>
</evidence>